<dbReference type="GeneID" id="26159009"/>
<protein>
    <submittedName>
        <fullName evidence="1">Uncharacterized protein</fullName>
    </submittedName>
</protein>
<dbReference type="Proteomes" id="UP000291191">
    <property type="component" value="Unassembled WGS sequence"/>
</dbReference>
<reference evidence="2 4" key="2">
    <citation type="journal article" date="2019" name="Science, e1252229">
        <title>Invertible promoters mediate bacterial phase variation, antibiotic resistance, and host adaptation in the gut.</title>
        <authorList>
            <person name="Jiang X."/>
            <person name="Hall A.B."/>
            <person name="Arthur T.D."/>
            <person name="Plichta D.R."/>
            <person name="Covington C.T."/>
            <person name="Poyet M."/>
            <person name="Crothers J."/>
            <person name="Moses P.L."/>
            <person name="Tolonen A.C."/>
            <person name="Vlamakis H."/>
            <person name="Alm E.J."/>
            <person name="Xavier R.J."/>
        </authorList>
    </citation>
    <scope>NUCLEOTIDE SEQUENCE [LARGE SCALE GENOMIC DNA]</scope>
    <source>
        <strain evidence="2">Bf_0095</strain>
        <strain evidence="4">bf_0095</strain>
    </source>
</reference>
<sequence>MECYFFPYADSKHKVSDHLIAKGIYSFSSKTEHVTEASSSTDAIPYLTLNYSADTKGNFTDATIPPTPHNFKFEMENGITSYAILGLIQRYLDVDWKELVPKDASTRNDIIIKPLLTMTVDDTDYPIIGAFNTIPAIPEGVLE</sequence>
<dbReference type="EMBL" id="RCXO01000001">
    <property type="protein sequence ID" value="RYT82876.1"/>
    <property type="molecule type" value="Genomic_DNA"/>
</dbReference>
<dbReference type="Proteomes" id="UP000285013">
    <property type="component" value="Unassembled WGS sequence"/>
</dbReference>
<proteinExistence type="predicted"/>
<organism evidence="1 3">
    <name type="scientific">Bacteroides intestinalis</name>
    <dbReference type="NCBI Taxonomy" id="329854"/>
    <lineage>
        <taxon>Bacteria</taxon>
        <taxon>Pseudomonadati</taxon>
        <taxon>Bacteroidota</taxon>
        <taxon>Bacteroidia</taxon>
        <taxon>Bacteroidales</taxon>
        <taxon>Bacteroidaceae</taxon>
        <taxon>Bacteroides</taxon>
    </lineage>
</organism>
<evidence type="ECO:0000313" key="3">
    <source>
        <dbReference type="Proteomes" id="UP000285013"/>
    </source>
</evidence>
<evidence type="ECO:0000313" key="4">
    <source>
        <dbReference type="Proteomes" id="UP000291191"/>
    </source>
</evidence>
<evidence type="ECO:0000313" key="2">
    <source>
        <dbReference type="EMBL" id="RYT82876.1"/>
    </source>
</evidence>
<dbReference type="RefSeq" id="WP_007661915.1">
    <property type="nucleotide sequence ID" value="NZ_DAWCKB010000312.1"/>
</dbReference>
<accession>A0A415ND57</accession>
<comment type="caution">
    <text evidence="1">The sequence shown here is derived from an EMBL/GenBank/DDBJ whole genome shotgun (WGS) entry which is preliminary data.</text>
</comment>
<dbReference type="EMBL" id="QRPE01000003">
    <property type="protein sequence ID" value="RHL95109.1"/>
    <property type="molecule type" value="Genomic_DNA"/>
</dbReference>
<gene>
    <name evidence="1" type="ORF">DWZ95_04590</name>
    <name evidence="2" type="ORF">EAJ06_00465</name>
</gene>
<reference evidence="1 3" key="1">
    <citation type="submission" date="2018-08" db="EMBL/GenBank/DDBJ databases">
        <title>A genome reference for cultivated species of the human gut microbiota.</title>
        <authorList>
            <person name="Zou Y."/>
            <person name="Xue W."/>
            <person name="Luo G."/>
        </authorList>
    </citation>
    <scope>NUCLEOTIDE SEQUENCE [LARGE SCALE GENOMIC DNA]</scope>
    <source>
        <strain evidence="1 3">AF36-16BH</strain>
    </source>
</reference>
<dbReference type="AlphaFoldDB" id="A0A415ND57"/>
<evidence type="ECO:0000313" key="1">
    <source>
        <dbReference type="EMBL" id="RHL95109.1"/>
    </source>
</evidence>
<dbReference type="OrthoDB" id="1029380at2"/>
<keyword evidence="4" id="KW-1185">Reference proteome</keyword>
<name>A0A415ND57_9BACE</name>